<evidence type="ECO:0000256" key="1">
    <source>
        <dbReference type="ARBA" id="ARBA00004141"/>
    </source>
</evidence>
<feature type="transmembrane region" description="Helical" evidence="9">
    <location>
        <begin position="1960"/>
        <end position="1983"/>
    </location>
</feature>
<feature type="domain" description="GAIN-B" evidence="11">
    <location>
        <begin position="1652"/>
        <end position="1799"/>
    </location>
</feature>
<feature type="transmembrane region" description="Helical" evidence="9">
    <location>
        <begin position="1137"/>
        <end position="1158"/>
    </location>
</feature>
<dbReference type="InterPro" id="IPR051587">
    <property type="entry name" value="Adhesion_GPCR"/>
</dbReference>
<comment type="similarity">
    <text evidence="2">Belongs to the G-protein coupled receptor 2 family. Adhesion G-protein coupled receptor (ADGR) subfamily.</text>
</comment>
<dbReference type="InterPro" id="IPR057244">
    <property type="entry name" value="GAIN_B"/>
</dbReference>
<feature type="transmembrane region" description="Helical" evidence="9">
    <location>
        <begin position="2674"/>
        <end position="2697"/>
    </location>
</feature>
<dbReference type="GO" id="GO:0004930">
    <property type="term" value="F:G protein-coupled receptor activity"/>
    <property type="evidence" value="ECO:0007669"/>
    <property type="project" value="InterPro"/>
</dbReference>
<feature type="transmembrane region" description="Helical" evidence="9">
    <location>
        <begin position="1016"/>
        <end position="1037"/>
    </location>
</feature>
<dbReference type="EMBL" id="WKFB01001212">
    <property type="protein sequence ID" value="KAF6714705.1"/>
    <property type="molecule type" value="Genomic_DNA"/>
</dbReference>
<dbReference type="FunFam" id="1.20.1070.10:FF:000058">
    <property type="entry name" value="Adhesion G protein-coupled receptor F5"/>
    <property type="match status" value="3"/>
</dbReference>
<dbReference type="Gene3D" id="1.20.1070.10">
    <property type="entry name" value="Rhodopsin 7-helix transmembrane proteins"/>
    <property type="match status" value="3"/>
</dbReference>
<organism evidence="13 14">
    <name type="scientific">Oryzias melastigma</name>
    <name type="common">Marine medaka</name>
    <dbReference type="NCBI Taxonomy" id="30732"/>
    <lineage>
        <taxon>Eukaryota</taxon>
        <taxon>Metazoa</taxon>
        <taxon>Chordata</taxon>
        <taxon>Craniata</taxon>
        <taxon>Vertebrata</taxon>
        <taxon>Euteleostomi</taxon>
        <taxon>Actinopterygii</taxon>
        <taxon>Neopterygii</taxon>
        <taxon>Teleostei</taxon>
        <taxon>Neoteleostei</taxon>
        <taxon>Acanthomorphata</taxon>
        <taxon>Ovalentaria</taxon>
        <taxon>Atherinomorphae</taxon>
        <taxon>Beloniformes</taxon>
        <taxon>Adrianichthyidae</taxon>
        <taxon>Oryziinae</taxon>
        <taxon>Oryzias</taxon>
    </lineage>
</organism>
<evidence type="ECO:0000256" key="8">
    <source>
        <dbReference type="SAM" id="MobiDB-lite"/>
    </source>
</evidence>
<feature type="transmembrane region" description="Helical" evidence="9">
    <location>
        <begin position="1919"/>
        <end position="1940"/>
    </location>
</feature>
<dbReference type="GO" id="GO:0016020">
    <property type="term" value="C:membrane"/>
    <property type="evidence" value="ECO:0007669"/>
    <property type="project" value="UniProtKB-SubCell"/>
</dbReference>
<dbReference type="PROSITE" id="PS50221">
    <property type="entry name" value="GAIN_B"/>
    <property type="match status" value="3"/>
</dbReference>
<reference evidence="13" key="1">
    <citation type="journal article" name="BMC Genomics">
        <title>Long-read sequencing and de novo genome assembly of marine medaka (Oryzias melastigma).</title>
        <authorList>
            <person name="Liang P."/>
            <person name="Saqib H.S.A."/>
            <person name="Ni X."/>
            <person name="Shen Y."/>
        </authorList>
    </citation>
    <scope>NUCLEOTIDE SEQUENCE</scope>
    <source>
        <strain evidence="13">Bigg-433</strain>
    </source>
</reference>
<dbReference type="InterPro" id="IPR000832">
    <property type="entry name" value="GPCR_2_secretin-like"/>
</dbReference>
<evidence type="ECO:0000256" key="9">
    <source>
        <dbReference type="SAM" id="Phobius"/>
    </source>
</evidence>
<gene>
    <name evidence="13" type="ORF">FQA47_005066</name>
</gene>
<sequence length="2854" mass="313086">MEFLKVASLLVIFLSGLYSLPNQEHTELGTSLLEESRSKNASNLHRRGIREVLSNSTIYEVIVDMNIPCQKSFELLLNNISFPLELENISVKILSIDLISGMSDETTTIMPSITSASGTTVTSKTTTTTSTSKSPVLLTETDPVYTDVVVELQIPVASASPNLFDEFRSFLSSLKNLTSEGKASSIVVVDVNFTTAISTSPTPEAKTTNLSPMATTLIPVTTKSTTLPSVVTAKTVKTTPTMTTITAVKTTTATTSTQAATTSQTAIATQRTTTNHAATAIQTVITTQKTTTNQVATTPQATTTTHAATKTQKTVTAQTTTAQATTISLKEKQLNITMDMEYQMSYNENDSDVYKDVYFAIQSRCEQHITGCSVRNLSFSSGSTIASYTVSARSIETKQLDDMKRAIFRDLSSKYPMLFRSADPIQIPDKDVYFGGSVTLSCGPLPAEVGFSSGWSAEWRINDELRTEDKLHDITSKNGTSSVLSVSAMFLTGNVRCECILKEGKKSFKQTGILRVIEIPEITVKPIKAIVKCGSSLQLECSVKGNYNVTFKYSNKHGEDRKYINRSSKIITEYLVPDDCAGKSPEIFVCQLQPNPAFQKKITLEFTNEEFVCKDNPTFGSAPEGYVVKRPCEEGKLGEISAECLANGEFGNVQNNCVLKEVKDLLDQSEKLTESTLPGFLKKLSNVTVNLSKEVTDSPATINAIVKILNNIGSTKLPIDGTSMTNVLLTIDVLTSEDARTSWAMLNKDPENAEETKPQAKSSSSALLESIENITSQVQDEHLNIATNVIVFNKTTFTNSFNADFNSSVEVDIPNSDEKRKSLTAITFFSMNIVLPPRDQVNSSTNIINGKIILIQSSDKVNNISLSYDVLNNTLDNPACVFWNFTLFNGLGGWDDQGCILVNQKNGTVSCNCNHLTSFSILMSPFVPKDPALEYITFTGIGISMASLVICLIIEAIIWRKAINNTTSYLRHVSIVNIALSLLFANIWFIVGATISNPQNLNNLSACSVVTFFLHFFYLALFFWMLALGLLLINSTVNVLSVGPSKAGMLAIGFSLGYGAPLVIAAVTVAVTAPPGEYIRDNNVCWLNWDKSKALLAFVIPALLIVLINLIILATVISKLVKSKAGKNTAQDGERHILVVIAKSLAVLTPFLGLTWGLGFGTVSDPKNVGIHAAFAFFNSLQTTSVSNSSSALAFLWSRRALEVPGPTGDLPFVVTTTQTTNATVTTANMSTTAPIPDTTAKVTFMFYEVRGLNFTMDIEYQDSFNDYSNDVYKDVYNTIISNCRKHFNDCFVRELIFTAGSTIVEYWIGSYVMDDLKLPNIETDVNIDMSSKYPIIFDSNQQLQGTSVGDLFPGRRVTITCGPPPPDLKFGSDLKADWKLDGALISNTAQYTISTKGEFSYLTASFNKAAEVTSECRLKNGNKIFRQRGTFTVKETPLINVIMTPAQTLVRCGNIKTLTFQCTVQSPYTVMFVDPGSTAALKCKSDTFGDGYPGFIAKADCGEGKIEEITAECLASGLYGNIQDNCVLKEVQELFLQSEELTSTLLPTFVKKLGEVTVGSSSKVTQSPATIVKIVNILENVATSANVSVNETSMKDVLLTADVLTRKDGSLSWNTINNNNVSLNETSKEPKKSSSMLLESLETITKALQEDSLTITTPLILLNKTTFTDTFNGNFNSSVIVDIPKHGGKKSLTVITFSSMDTVLLPRNKDNSSTDVLNGKIVLIQSSELVNNISITFNTSNDTLGNPKCVFWNFRLFDGLGGWDDEGCLFVNQKTGTVSCNCNHLTSFSILMSPSAPNIPALTYITYCGLAISMISLIICLIIEAIVWGEIRNHSTSFLRHVSSINIALSLLIADIWFIIGAGKLESQSACLAVTFFIHFFYLAMFFWMLAAALLLFSRTILVLSQGLSDRTMVGIGFTLGYGAPLIIAAITIGVTVPSKNYIQEKDVCWLRWKESRTLLAFVIPALAIVLINLVILVTVLFQILRSRLRVNAAQADEKHILLVIAKSVAVLTPLFGLTWGLGVGTMLDPNNKGLHIAFAFFNSLQTTNTNSDNPLDDMTNQNTEREPDSNLKPDDQVFILNLTDTSKPRWEGPFTVITTTSTTVKINERNDWISKSYCKRMTLVMASWLAVTVLLMLSYQKCAHTETFFLKEGKNNTSNLDLSPNLGISWRPLCVNEQPGFSSPDAESTLVWPCCQSFPSLSSRYEDKSTALAADTSCSKVRETANVCLQNEACETVQENPVLKEVQRLLEQSKSLNSVVLPAFLKKLRTLTVDFSKEVTESPLIIEAIVVILNNVAASALLINKDYMEDILFTADVLTREEAKVSWIFLNRNDKIMNNRTHKSSSSLLLQSLELLTRSLTDNPVNISTPLILLRKTAFIDDFSGDFESSVKVDIPESDRGWKTLTVLVFSSMDNVLPPRDEVNSSFNSINGNVALIQSSGEITNISIRFEVFDDKLQNPKCVFWNFNLLDGLGGWDDDGCFVVLRENKTISCSCNHLTSLSILMSAYSPNLFVLDLITYIGLGISIGSLVVTLIIVAIIFRYIRNNTRYIRYICLSNSTLSLLIANICFLLGAQISEEMENTKACIAITFFTHFFYLAMFFWMLGSALLLLYRTFVTFGCSSGVMIGLEFTLGYGGPLIIAVTTYAVTAPKEEYVRGYNICWLNWEESKALLAFVIPVIVIVFINLMILTVVLYKMFKARKTDGTNMVDSNSAVVFTKAVTILTSVFGINWIVGIGTIVFPTNKGIHIASTLLFSLQGIFLLIFGVLTDKWVHMTLRRCCYSNSATSTVRGEDSPKFKMDLIQNAQLNLALPDSALPDPALPDPALPDPALPDPALPDPVLPDPACQTLPV</sequence>
<feature type="transmembrane region" description="Helical" evidence="9">
    <location>
        <begin position="2555"/>
        <end position="2576"/>
    </location>
</feature>
<feature type="domain" description="G-protein coupled receptors family 2 profile 2" evidence="12">
    <location>
        <begin position="1803"/>
        <end position="2046"/>
    </location>
</feature>
<evidence type="ECO:0000256" key="4">
    <source>
        <dbReference type="ARBA" id="ARBA00022989"/>
    </source>
</evidence>
<keyword evidence="10" id="KW-0732">Signal</keyword>
<evidence type="ECO:0000256" key="5">
    <source>
        <dbReference type="ARBA" id="ARBA00023136"/>
    </source>
</evidence>
<dbReference type="PANTHER" id="PTHR45813">
    <property type="entry name" value="IG-LIKE DOMAIN-CONTAINING PROTEIN"/>
    <property type="match status" value="1"/>
</dbReference>
<dbReference type="SMART" id="SM00303">
    <property type="entry name" value="GPS"/>
    <property type="match status" value="3"/>
</dbReference>
<feature type="domain" description="G-protein coupled receptors family 2 profile 2" evidence="12">
    <location>
        <begin position="2517"/>
        <end position="2772"/>
    </location>
</feature>
<dbReference type="Pfam" id="PF00002">
    <property type="entry name" value="7tm_2"/>
    <property type="match status" value="3"/>
</dbReference>
<keyword evidence="6" id="KW-1015">Disulfide bond</keyword>
<dbReference type="InterPro" id="IPR046338">
    <property type="entry name" value="GAIN_dom_sf"/>
</dbReference>
<keyword evidence="7" id="KW-0325">Glycoprotein</keyword>
<keyword evidence="3 9" id="KW-0812">Transmembrane</keyword>
<feature type="transmembrane region" description="Helical" evidence="9">
    <location>
        <begin position="1839"/>
        <end position="1861"/>
    </location>
</feature>
<dbReference type="PANTHER" id="PTHR45813:SF4">
    <property type="entry name" value="ADHESION G PROTEIN-COUPLED RECEPTOR F5"/>
    <property type="match status" value="1"/>
</dbReference>
<dbReference type="GO" id="GO:0007189">
    <property type="term" value="P:adenylate cyclase-activating G protein-coupled receptor signaling pathway"/>
    <property type="evidence" value="ECO:0007669"/>
    <property type="project" value="TreeGrafter"/>
</dbReference>
<evidence type="ECO:0000259" key="11">
    <source>
        <dbReference type="PROSITE" id="PS50221"/>
    </source>
</evidence>
<dbReference type="Gene3D" id="2.60.220.50">
    <property type="match status" value="3"/>
</dbReference>
<dbReference type="Pfam" id="PF01825">
    <property type="entry name" value="GPS"/>
    <property type="match status" value="3"/>
</dbReference>
<evidence type="ECO:0000256" key="2">
    <source>
        <dbReference type="ARBA" id="ARBA00007343"/>
    </source>
</evidence>
<feature type="transmembrane region" description="Helical" evidence="9">
    <location>
        <begin position="1873"/>
        <end position="1898"/>
    </location>
</feature>
<evidence type="ECO:0000313" key="14">
    <source>
        <dbReference type="Proteomes" id="UP000646548"/>
    </source>
</evidence>
<feature type="domain" description="GAIN-B" evidence="11">
    <location>
        <begin position="758"/>
        <end position="929"/>
    </location>
</feature>
<feature type="signal peptide" evidence="10">
    <location>
        <begin position="1"/>
        <end position="19"/>
    </location>
</feature>
<feature type="region of interest" description="Disordered" evidence="8">
    <location>
        <begin position="2825"/>
        <end position="2854"/>
    </location>
</feature>
<dbReference type="GO" id="GO:0007166">
    <property type="term" value="P:cell surface receptor signaling pathway"/>
    <property type="evidence" value="ECO:0007669"/>
    <property type="project" value="InterPro"/>
</dbReference>
<feature type="transmembrane region" description="Helical" evidence="9">
    <location>
        <begin position="1049"/>
        <end position="1074"/>
    </location>
</feature>
<feature type="transmembrane region" description="Helical" evidence="9">
    <location>
        <begin position="975"/>
        <end position="996"/>
    </location>
</feature>
<feature type="transmembrane region" description="Helical" evidence="9">
    <location>
        <begin position="2718"/>
        <end position="2743"/>
    </location>
</feature>
<keyword evidence="13" id="KW-0675">Receptor</keyword>
<feature type="domain" description="G-protein coupled receptors family 2 profile 2" evidence="12">
    <location>
        <begin position="933"/>
        <end position="1194"/>
    </location>
</feature>
<feature type="transmembrane region" description="Helical" evidence="9">
    <location>
        <begin position="935"/>
        <end position="954"/>
    </location>
</feature>
<name>A0A834BU46_ORYME</name>
<feature type="transmembrane region" description="Helical" evidence="9">
    <location>
        <begin position="2519"/>
        <end position="2543"/>
    </location>
</feature>
<dbReference type="PROSITE" id="PS50261">
    <property type="entry name" value="G_PROTEIN_RECEP_F2_4"/>
    <property type="match status" value="3"/>
</dbReference>
<keyword evidence="4 9" id="KW-1133">Transmembrane helix</keyword>
<proteinExistence type="inferred from homology"/>
<evidence type="ECO:0000256" key="7">
    <source>
        <dbReference type="ARBA" id="ARBA00023180"/>
    </source>
</evidence>
<evidence type="ECO:0000259" key="12">
    <source>
        <dbReference type="PROSITE" id="PS50261"/>
    </source>
</evidence>
<feature type="compositionally biased region" description="Pro residues" evidence="8">
    <location>
        <begin position="2825"/>
        <end position="2845"/>
    </location>
</feature>
<protein>
    <submittedName>
        <fullName evidence="13">Adhesion G protein-coupled receptor F5</fullName>
    </submittedName>
</protein>
<evidence type="ECO:0000313" key="13">
    <source>
        <dbReference type="EMBL" id="KAF6714705.1"/>
    </source>
</evidence>
<dbReference type="Gene3D" id="2.30.30.850">
    <property type="match status" value="1"/>
</dbReference>
<feature type="chain" id="PRO_5032757108" evidence="10">
    <location>
        <begin position="20"/>
        <end position="2854"/>
    </location>
</feature>
<feature type="transmembrane region" description="Helical" evidence="9">
    <location>
        <begin position="2596"/>
        <end position="2615"/>
    </location>
</feature>
<feature type="region of interest" description="Disordered" evidence="8">
    <location>
        <begin position="2053"/>
        <end position="2073"/>
    </location>
</feature>
<feature type="domain" description="GAIN-B" evidence="11">
    <location>
        <begin position="2341"/>
        <end position="2513"/>
    </location>
</feature>
<evidence type="ECO:0000256" key="10">
    <source>
        <dbReference type="SAM" id="SignalP"/>
    </source>
</evidence>
<evidence type="ECO:0000256" key="6">
    <source>
        <dbReference type="ARBA" id="ARBA00023157"/>
    </source>
</evidence>
<feature type="transmembrane region" description="Helical" evidence="9">
    <location>
        <begin position="2627"/>
        <end position="2650"/>
    </location>
</feature>
<evidence type="ECO:0000256" key="3">
    <source>
        <dbReference type="ARBA" id="ARBA00022692"/>
    </source>
</evidence>
<feature type="compositionally biased region" description="Polar residues" evidence="8">
    <location>
        <begin position="2053"/>
        <end position="2064"/>
    </location>
</feature>
<comment type="subcellular location">
    <subcellularLocation>
        <location evidence="1">Membrane</location>
        <topology evidence="1">Multi-pass membrane protein</topology>
    </subcellularLocation>
</comment>
<feature type="transmembrane region" description="Helical" evidence="9">
    <location>
        <begin position="1805"/>
        <end position="1827"/>
    </location>
</feature>
<comment type="caution">
    <text evidence="13">The sequence shown here is derived from an EMBL/GenBank/DDBJ whole genome shotgun (WGS) entry which is preliminary data.</text>
</comment>
<dbReference type="InterPro" id="IPR017981">
    <property type="entry name" value="GPCR_2-like_7TM"/>
</dbReference>
<accession>A0A834BU46</accession>
<dbReference type="Proteomes" id="UP000646548">
    <property type="component" value="Unassembled WGS sequence"/>
</dbReference>
<keyword evidence="5 9" id="KW-0472">Membrane</keyword>
<dbReference type="PRINTS" id="PR00249">
    <property type="entry name" value="GPCRSECRETIN"/>
</dbReference>
<feature type="transmembrane region" description="Helical" evidence="9">
    <location>
        <begin position="1094"/>
        <end position="1117"/>
    </location>
</feature>
<feature type="transmembrane region" description="Helical" evidence="9">
    <location>
        <begin position="2749"/>
        <end position="2771"/>
    </location>
</feature>
<dbReference type="InterPro" id="IPR000203">
    <property type="entry name" value="GPS"/>
</dbReference>